<dbReference type="EMBL" id="JBEPME010000001">
    <property type="protein sequence ID" value="MET3655820.1"/>
    <property type="molecule type" value="Genomic_DNA"/>
</dbReference>
<name>A0ABV2K423_SPOPS</name>
<keyword evidence="8" id="KW-0282">Flagellum</keyword>
<dbReference type="Pfam" id="PF07195">
    <property type="entry name" value="FliD_C"/>
    <property type="match status" value="1"/>
</dbReference>
<comment type="subcellular location">
    <subcellularLocation>
        <location evidence="5">Secreted</location>
    </subcellularLocation>
    <subcellularLocation>
        <location evidence="5">Bacterial flagellum</location>
    </subcellularLocation>
</comment>
<accession>A0ABV2K423</accession>
<keyword evidence="9" id="KW-1185">Reference proteome</keyword>
<comment type="function">
    <text evidence="5">Required for morphogenesis and for the elongation of the flagellar filament by facilitating polymerization of the flagellin monomers at the tip of growing filament. Forms a capping structure, which prevents flagellin subunits (transported through the central channel of the flagellum) from leaking out without polymerization at the distal end.</text>
</comment>
<dbReference type="PANTHER" id="PTHR30288">
    <property type="entry name" value="FLAGELLAR CAP/ASSEMBLY PROTEIN FLID"/>
    <property type="match status" value="1"/>
</dbReference>
<evidence type="ECO:0000313" key="9">
    <source>
        <dbReference type="Proteomes" id="UP001549104"/>
    </source>
</evidence>
<dbReference type="RefSeq" id="WP_354312325.1">
    <property type="nucleotide sequence ID" value="NZ_JBEPME010000001.1"/>
</dbReference>
<evidence type="ECO:0000256" key="5">
    <source>
        <dbReference type="RuleBase" id="RU362066"/>
    </source>
</evidence>
<dbReference type="Pfam" id="PF02465">
    <property type="entry name" value="FliD_N"/>
    <property type="match status" value="1"/>
</dbReference>
<comment type="similarity">
    <text evidence="1 5">Belongs to the FliD family.</text>
</comment>
<evidence type="ECO:0000259" key="7">
    <source>
        <dbReference type="Pfam" id="PF07195"/>
    </source>
</evidence>
<keyword evidence="5" id="KW-0964">Secreted</keyword>
<evidence type="ECO:0000256" key="3">
    <source>
        <dbReference type="ARBA" id="ARBA00023054"/>
    </source>
</evidence>
<keyword evidence="8" id="KW-0966">Cell projection</keyword>
<evidence type="ECO:0000256" key="2">
    <source>
        <dbReference type="ARBA" id="ARBA00011255"/>
    </source>
</evidence>
<dbReference type="InterPro" id="IPR003481">
    <property type="entry name" value="FliD_N"/>
</dbReference>
<dbReference type="Proteomes" id="UP001549104">
    <property type="component" value="Unassembled WGS sequence"/>
</dbReference>
<evidence type="ECO:0000259" key="6">
    <source>
        <dbReference type="Pfam" id="PF02465"/>
    </source>
</evidence>
<evidence type="ECO:0000256" key="1">
    <source>
        <dbReference type="ARBA" id="ARBA00009764"/>
    </source>
</evidence>
<sequence>MRISGLASGLDTEKMVTDLMNAHRIPLDKITQKKQYLEWQLDDYRTTNRQLFDFSKKTFDTMILSTSFSAKTVNISSPNDVAIRNMGSTSDFSGTIQIHQLAKNATWQSKEGIMFTEKQSENSTLEDLKITGTNITINTIDSNGEMLGELKVINFDPKVDTLKSVLDKINKDTNVNAFYDSHTGKIAMTAKNSGEGNIVVGGDLGGSLNINSATTIEGQNADITINGLRTQRSSNTFQVNGFEFSLKQITAPLGTDGKVIEDAKTVSFSSAPDTNKIFDSVTKFVDEYNKLIEDLNKQIREPKYRDFQPLSAAQKKDMTDKDIEMWEEKAKSGTLRNDSTISSMLTQMRTALMGTVGSDTLKSLGITTSKDYLANGKLVINEEELKKAISDDPNKVHEMFSKDGATVAEQGFARKLRTIVDKTQTSIAQRAGKVGDVNDTFSLGRSLKEMNNQIERFEDRLKMMETRYWKQFSAMETAINRANSQSASLMNAFSNN</sequence>
<dbReference type="InterPro" id="IPR040026">
    <property type="entry name" value="FliD"/>
</dbReference>
<dbReference type="InterPro" id="IPR010809">
    <property type="entry name" value="FliD_C"/>
</dbReference>
<dbReference type="PANTHER" id="PTHR30288:SF0">
    <property type="entry name" value="FLAGELLAR HOOK-ASSOCIATED PROTEIN 2"/>
    <property type="match status" value="1"/>
</dbReference>
<evidence type="ECO:0000256" key="4">
    <source>
        <dbReference type="ARBA" id="ARBA00023143"/>
    </source>
</evidence>
<reference evidence="8 9" key="1">
    <citation type="submission" date="2024-06" db="EMBL/GenBank/DDBJ databases">
        <title>Sorghum-associated microbial communities from plants grown in Nebraska, USA.</title>
        <authorList>
            <person name="Schachtman D."/>
        </authorList>
    </citation>
    <scope>NUCLEOTIDE SEQUENCE [LARGE SCALE GENOMIC DNA]</scope>
    <source>
        <strain evidence="8 9">1288</strain>
    </source>
</reference>
<feature type="domain" description="Flagellar hook-associated protein 2 C-terminal" evidence="7">
    <location>
        <begin position="218"/>
        <end position="483"/>
    </location>
</feature>
<proteinExistence type="inferred from homology"/>
<evidence type="ECO:0000313" key="8">
    <source>
        <dbReference type="EMBL" id="MET3655820.1"/>
    </source>
</evidence>
<keyword evidence="4 5" id="KW-0975">Bacterial flagellum</keyword>
<gene>
    <name evidence="8" type="ORF">ABIC55_000904</name>
</gene>
<feature type="domain" description="Flagellar hook-associated protein 2 N-terminal" evidence="6">
    <location>
        <begin position="8"/>
        <end position="104"/>
    </location>
</feature>
<protein>
    <recommendedName>
        <fullName evidence="5">Flagellar hook-associated protein 2</fullName>
        <shortName evidence="5">HAP2</shortName>
    </recommendedName>
    <alternativeName>
        <fullName evidence="5">Flagellar cap protein</fullName>
    </alternativeName>
</protein>
<keyword evidence="3" id="KW-0175">Coiled coil</keyword>
<comment type="subunit">
    <text evidence="2 5">Homopentamer.</text>
</comment>
<keyword evidence="8" id="KW-0969">Cilium</keyword>
<comment type="caution">
    <text evidence="8">The sequence shown here is derived from an EMBL/GenBank/DDBJ whole genome shotgun (WGS) entry which is preliminary data.</text>
</comment>
<organism evidence="8 9">
    <name type="scientific">Sporosarcina psychrophila</name>
    <name type="common">Bacillus psychrophilus</name>
    <dbReference type="NCBI Taxonomy" id="1476"/>
    <lineage>
        <taxon>Bacteria</taxon>
        <taxon>Bacillati</taxon>
        <taxon>Bacillota</taxon>
        <taxon>Bacilli</taxon>
        <taxon>Bacillales</taxon>
        <taxon>Caryophanaceae</taxon>
        <taxon>Sporosarcina</taxon>
    </lineage>
</organism>